<dbReference type="NCBIfam" id="TIGR01167">
    <property type="entry name" value="LPXTG_anchor"/>
    <property type="match status" value="1"/>
</dbReference>
<evidence type="ECO:0000313" key="5">
    <source>
        <dbReference type="Proteomes" id="UP000812844"/>
    </source>
</evidence>
<comment type="caution">
    <text evidence="4">The sequence shown here is derived from an EMBL/GenBank/DDBJ whole genome shotgun (WGS) entry which is preliminary data.</text>
</comment>
<evidence type="ECO:0000256" key="1">
    <source>
        <dbReference type="SAM" id="Phobius"/>
    </source>
</evidence>
<feature type="domain" description="SpaA-like prealbumin fold" evidence="3">
    <location>
        <begin position="369"/>
        <end position="468"/>
    </location>
</feature>
<gene>
    <name evidence="4" type="ORF">KIH73_00410</name>
</gene>
<dbReference type="InterPro" id="IPR026466">
    <property type="entry name" value="Fim_isopep_form_D2_dom"/>
</dbReference>
<keyword evidence="1" id="KW-0472">Membrane</keyword>
<dbReference type="NCBIfam" id="TIGR04226">
    <property type="entry name" value="RrgB_K2N_iso_D2"/>
    <property type="match status" value="1"/>
</dbReference>
<evidence type="ECO:0000313" key="4">
    <source>
        <dbReference type="EMBL" id="MBW3081857.1"/>
    </source>
</evidence>
<reference evidence="4 5" key="1">
    <citation type="submission" date="2021-05" db="EMBL/GenBank/DDBJ databases">
        <title>Phylogenetic classification of ten novel species belonging to the genus Bifidobacterium comprising B. colchicus sp. nov., B. abeli sp. nov., B. bicoloris sp. nov., B. guerezis sp. nov., B. rosaliae sp. nov., B. santillanensis sp. nov., B. argentati sp. nov., B. amazzoni sp. nov., B. pluviali sp. nov., and B. pinnaculum sp. nov.</title>
        <authorList>
            <person name="Lugli G.A."/>
            <person name="Ruiz Garcia L."/>
            <person name="Margolles A."/>
            <person name="Ventura M."/>
        </authorList>
    </citation>
    <scope>NUCLEOTIDE SEQUENCE [LARGE SCALE GENOMIC DNA]</scope>
    <source>
        <strain evidence="4 5">6T3</strain>
    </source>
</reference>
<sequence length="537" mass="56528">MMMKGMLKRCLAGVAAAALAVTGMAAMTGAANAASLELSGDTVGGHTYTAYKIATYDTNKVTFDDDGNLTGIVVDTVTEWEKDAADAVDAARTGATSTDAYAKYGDPVAYAAASFMDRGAELNQFAQYLASHVAGKPVASTQPVSKDDAAVEFADLEEGLYLIVDSNGFPLTIIGTSVTIGGQKYETLGETPLGRAEVKPDTTTQKKTVDKNTVSVGDTVTYTLTATIPEFVTSEYTLSFRDQLGLGQTADLAHLTVTAMGVDAEEGTAATPLTRDDNASPEAGTYSVLMNNQTAENTLEGSDIAQFEVRLNQPSEHANTIITVTYTATVTQNAPYAEGTLNQMVHNRLVDENGTTIPGTETTVHLYGFEFTKTNKGGVLLPGAGFKIKNEQGQWLKYEESTGAWAVAKDANEDGETEDDATEFFGNGGNYSFKGLAAGKYTVVETTVPTGYMQSVKPEFTVTLGESGPSFQGAGKWADLVVTSESGTTVMNAKNVTELPITGAAGITMFVVLGLLIAGAGIAVYMKSRGVRNMMRA</sequence>
<dbReference type="Pfam" id="PF17802">
    <property type="entry name" value="SpaA"/>
    <property type="match status" value="1"/>
</dbReference>
<evidence type="ECO:0000259" key="3">
    <source>
        <dbReference type="Pfam" id="PF17802"/>
    </source>
</evidence>
<dbReference type="EMBL" id="JAHBBD010000001">
    <property type="protein sequence ID" value="MBW3081857.1"/>
    <property type="molecule type" value="Genomic_DNA"/>
</dbReference>
<keyword evidence="5" id="KW-1185">Reference proteome</keyword>
<evidence type="ECO:0000256" key="2">
    <source>
        <dbReference type="SAM" id="SignalP"/>
    </source>
</evidence>
<dbReference type="InterPro" id="IPR041033">
    <property type="entry name" value="SpaA_PFL_dom_1"/>
</dbReference>
<feature type="signal peptide" evidence="2">
    <location>
        <begin position="1"/>
        <end position="33"/>
    </location>
</feature>
<accession>A0ABS6W7Y1</accession>
<protein>
    <submittedName>
        <fullName evidence="4">Isopeptide-forming domain-containing fimbrial protein</fullName>
    </submittedName>
</protein>
<feature type="transmembrane region" description="Helical" evidence="1">
    <location>
        <begin position="501"/>
        <end position="526"/>
    </location>
</feature>
<keyword evidence="1" id="KW-0812">Transmembrane</keyword>
<dbReference type="RefSeq" id="WP_219079545.1">
    <property type="nucleotide sequence ID" value="NZ_JAHBBD010000001.1"/>
</dbReference>
<keyword evidence="2" id="KW-0732">Signal</keyword>
<organism evidence="4 5">
    <name type="scientific">Bifidobacterium phasiani</name>
    <dbReference type="NCBI Taxonomy" id="2834431"/>
    <lineage>
        <taxon>Bacteria</taxon>
        <taxon>Bacillati</taxon>
        <taxon>Actinomycetota</taxon>
        <taxon>Actinomycetes</taxon>
        <taxon>Bifidobacteriales</taxon>
        <taxon>Bifidobacteriaceae</taxon>
        <taxon>Bifidobacterium</taxon>
    </lineage>
</organism>
<keyword evidence="1" id="KW-1133">Transmembrane helix</keyword>
<name>A0ABS6W7Y1_9BIFI</name>
<proteinExistence type="predicted"/>
<feature type="chain" id="PRO_5045920686" evidence="2">
    <location>
        <begin position="34"/>
        <end position="537"/>
    </location>
</feature>
<dbReference type="Proteomes" id="UP000812844">
    <property type="component" value="Unassembled WGS sequence"/>
</dbReference>